<dbReference type="Pfam" id="PF16589">
    <property type="entry name" value="BRCT_2"/>
    <property type="match status" value="1"/>
</dbReference>
<keyword evidence="4" id="KW-0175">Coiled coil</keyword>
<dbReference type="GO" id="GO:0003723">
    <property type="term" value="F:RNA binding"/>
    <property type="evidence" value="ECO:0007669"/>
    <property type="project" value="TreeGrafter"/>
</dbReference>
<dbReference type="HAMAP" id="MF_03028">
    <property type="entry name" value="Pescadillo"/>
    <property type="match status" value="1"/>
</dbReference>
<accession>A0A1J1GUF2</accession>
<dbReference type="OMA" id="QKVTWIV"/>
<evidence type="ECO:0000256" key="4">
    <source>
        <dbReference type="HAMAP-Rule" id="MF_03028"/>
    </source>
</evidence>
<proteinExistence type="inferred from homology"/>
<name>A0A1J1GUF2_PLAGA</name>
<keyword evidence="3 4" id="KW-0539">Nucleus</keyword>
<feature type="coiled-coil region" evidence="4">
    <location>
        <begin position="563"/>
        <end position="610"/>
    </location>
</feature>
<dbReference type="OrthoDB" id="10264910at2759"/>
<reference evidence="7" key="1">
    <citation type="submission" date="2015-04" db="EMBL/GenBank/DDBJ databases">
        <authorList>
            <consortium name="Pathogen Informatics"/>
        </authorList>
    </citation>
    <scope>NUCLEOTIDE SEQUENCE [LARGE SCALE GENOMIC DNA]</scope>
    <source>
        <strain evidence="7">8A</strain>
    </source>
</reference>
<dbReference type="EMBL" id="CVMV01000059">
    <property type="protein sequence ID" value="CRG96135.1"/>
    <property type="molecule type" value="Genomic_DNA"/>
</dbReference>
<dbReference type="RefSeq" id="XP_028528940.1">
    <property type="nucleotide sequence ID" value="XM_028672382.1"/>
</dbReference>
<comment type="caution">
    <text evidence="7">The sequence shown here is derived from an EMBL/GenBank/DDBJ whole genome shotgun (WGS) entry which is preliminary data.</text>
</comment>
<keyword evidence="2 4" id="KW-0698">rRNA processing</keyword>
<gene>
    <name evidence="7" type="primary">PES</name>
    <name evidence="7" type="ORF">PGAL8A_00335000</name>
</gene>
<dbReference type="SUPFAM" id="SSF52113">
    <property type="entry name" value="BRCT domain"/>
    <property type="match status" value="1"/>
</dbReference>
<evidence type="ECO:0000256" key="2">
    <source>
        <dbReference type="ARBA" id="ARBA00022552"/>
    </source>
</evidence>
<dbReference type="GO" id="GO:0005654">
    <property type="term" value="C:nucleoplasm"/>
    <property type="evidence" value="ECO:0007669"/>
    <property type="project" value="UniProtKB-SubCell"/>
</dbReference>
<dbReference type="VEuPathDB" id="PlasmoDB:PGAL8A_00335000"/>
<evidence type="ECO:0000256" key="5">
    <source>
        <dbReference type="SAM" id="MobiDB-lite"/>
    </source>
</evidence>
<evidence type="ECO:0000313" key="8">
    <source>
        <dbReference type="Proteomes" id="UP000220797"/>
    </source>
</evidence>
<keyword evidence="1 4" id="KW-0690">Ribosome biogenesis</keyword>
<dbReference type="InterPro" id="IPR001357">
    <property type="entry name" value="BRCT_dom"/>
</dbReference>
<dbReference type="PANTHER" id="PTHR12221">
    <property type="entry name" value="PESCADILLO - RELATED"/>
    <property type="match status" value="1"/>
</dbReference>
<dbReference type="Pfam" id="PF06732">
    <property type="entry name" value="Pescadillo_N"/>
    <property type="match status" value="1"/>
</dbReference>
<dbReference type="PROSITE" id="PS50172">
    <property type="entry name" value="BRCT"/>
    <property type="match status" value="1"/>
</dbReference>
<dbReference type="GO" id="GO:0000463">
    <property type="term" value="P:maturation of LSU-rRNA from tricistronic rRNA transcript (SSU-rRNA, 5.8S rRNA, LSU-rRNA)"/>
    <property type="evidence" value="ECO:0007669"/>
    <property type="project" value="UniProtKB-UniRule"/>
</dbReference>
<dbReference type="GeneID" id="39731880"/>
<dbReference type="AlphaFoldDB" id="A0A1J1GUF2"/>
<comment type="function">
    <text evidence="4">Required for maturation of ribosomal RNAs and formation of the large ribosomal subunit.</text>
</comment>
<dbReference type="InterPro" id="IPR036420">
    <property type="entry name" value="BRCT_dom_sf"/>
</dbReference>
<comment type="subcellular location">
    <subcellularLocation>
        <location evidence="4">Nucleus</location>
        <location evidence="4">Nucleolus</location>
    </subcellularLocation>
    <subcellularLocation>
        <location evidence="4">Nucleus</location>
        <location evidence="4">Nucleoplasm</location>
    </subcellularLocation>
</comment>
<dbReference type="GO" id="GO:0043021">
    <property type="term" value="F:ribonucleoprotein complex binding"/>
    <property type="evidence" value="ECO:0007669"/>
    <property type="project" value="UniProtKB-UniRule"/>
</dbReference>
<dbReference type="GO" id="GO:0070545">
    <property type="term" value="C:PeBoW complex"/>
    <property type="evidence" value="ECO:0007669"/>
    <property type="project" value="TreeGrafter"/>
</dbReference>
<feature type="region of interest" description="Disordered" evidence="5">
    <location>
        <begin position="323"/>
        <end position="359"/>
    </location>
</feature>
<comment type="similarity">
    <text evidence="4">Belongs to the pescadillo family.</text>
</comment>
<feature type="compositionally biased region" description="Basic and acidic residues" evidence="5">
    <location>
        <begin position="327"/>
        <end position="359"/>
    </location>
</feature>
<evidence type="ECO:0000256" key="1">
    <source>
        <dbReference type="ARBA" id="ARBA00022517"/>
    </source>
</evidence>
<protein>
    <recommendedName>
        <fullName evidence="4">Pescadillo homolog</fullName>
    </recommendedName>
</protein>
<evidence type="ECO:0000313" key="7">
    <source>
        <dbReference type="EMBL" id="CRG96135.1"/>
    </source>
</evidence>
<keyword evidence="8" id="KW-1185">Reference proteome</keyword>
<dbReference type="GO" id="GO:0000466">
    <property type="term" value="P:maturation of 5.8S rRNA from tricistronic rRNA transcript (SSU-rRNA, 5.8S rRNA, LSU-rRNA)"/>
    <property type="evidence" value="ECO:0007669"/>
    <property type="project" value="UniProtKB-UniRule"/>
</dbReference>
<dbReference type="GO" id="GO:0030687">
    <property type="term" value="C:preribosome, large subunit precursor"/>
    <property type="evidence" value="ECO:0007669"/>
    <property type="project" value="UniProtKB-UniRule"/>
</dbReference>
<dbReference type="Gene3D" id="3.40.50.10190">
    <property type="entry name" value="BRCT domain"/>
    <property type="match status" value="1"/>
</dbReference>
<dbReference type="InterPro" id="IPR010613">
    <property type="entry name" value="PES"/>
</dbReference>
<evidence type="ECO:0000256" key="3">
    <source>
        <dbReference type="ARBA" id="ARBA00023242"/>
    </source>
</evidence>
<evidence type="ECO:0000259" key="6">
    <source>
        <dbReference type="PROSITE" id="PS50172"/>
    </source>
</evidence>
<dbReference type="PANTHER" id="PTHR12221:SF6">
    <property type="entry name" value="PESCADILLO HOMOLOG"/>
    <property type="match status" value="1"/>
</dbReference>
<feature type="domain" description="BRCT" evidence="6">
    <location>
        <begin position="385"/>
        <end position="478"/>
    </location>
</feature>
<dbReference type="Proteomes" id="UP000220797">
    <property type="component" value="Unassembled WGS sequence"/>
</dbReference>
<organism evidence="7 8">
    <name type="scientific">Plasmodium gallinaceum</name>
    <dbReference type="NCBI Taxonomy" id="5849"/>
    <lineage>
        <taxon>Eukaryota</taxon>
        <taxon>Sar</taxon>
        <taxon>Alveolata</taxon>
        <taxon>Apicomplexa</taxon>
        <taxon>Aconoidasida</taxon>
        <taxon>Haemosporida</taxon>
        <taxon>Plasmodiidae</taxon>
        <taxon>Plasmodium</taxon>
        <taxon>Plasmodium (Haemamoeba)</taxon>
    </lineage>
</organism>
<sequence length="630" mass="75858">MHIHKLRKKIKKKKEGKYLTKKSILKKLYINEDEFRKLCIFKGIYPKDFKEIPLKYRKKFYKHKIFYTRNDYLKLSHEKIIQDFRKIKIFLKKYKKFKIVLQDETRCKNIISNFPKYKLDHIIKERFPVLSYAIEQLDDSLSSIVAYSLLPSNEKLGIKNNLVKLCEDLKNHFHYYVYKTNKIKKGFISVKGYYLQAEILQKKVTWIIPHIYTPYLSKSIDFRLITTFIEYYISLLKFVLFKLFKLDNLQYPPEENETLKNEKFKHLSFDPYFISIYETKKKDLENKKDKNKYEKEKKKKKIKNKNVCDDEKENGNLSFIKRKNKIKSKENNDENKNDQSAEKSIKNEKETQGEKENEKNEIFINNEDNESKNIVVKHNINDEDNTKELFKDYIFYIHNDMPFDILSIIILSCGGQICWKNLYSPFKYESNKITHEIIESHESIKLNEFKYKRNIIQPQYIFDCLNQKKILPCSDYFIDKNLPVHLSPFIEDDNYKNFVKKEEYTINKMLIKNDSNQEKNNSNENDDEEILKSEDEMNDIILESHRNAALNNQVELENEDKNIDAMKKKKDISISNIKNLKNQEEIQRNKIALSKKKRKLYSRIERAEKKQKLKVEKFLKKAKNKKGKNK</sequence>